<evidence type="ECO:0000313" key="2">
    <source>
        <dbReference type="Proteomes" id="UP000558015"/>
    </source>
</evidence>
<protein>
    <submittedName>
        <fullName evidence="1">Type I restriction enzyme S subunit</fullName>
        <ecNumber evidence="1">3.1.21.3</ecNumber>
    </submittedName>
</protein>
<dbReference type="EMBL" id="JACDUN010000001">
    <property type="protein sequence ID" value="MBA2858276.1"/>
    <property type="molecule type" value="Genomic_DNA"/>
</dbReference>
<reference evidence="1 2" key="1">
    <citation type="submission" date="2020-07" db="EMBL/GenBank/DDBJ databases">
        <title>Genomic Encyclopedia of Type Strains, Phase IV (KMG-V): Genome sequencing to study the core and pangenomes of soil and plant-associated prokaryotes.</title>
        <authorList>
            <person name="Whitman W."/>
        </authorList>
    </citation>
    <scope>NUCLEOTIDE SEQUENCE [LARGE SCALE GENOMIC DNA]</scope>
    <source>
        <strain evidence="1 2">C12</strain>
    </source>
</reference>
<dbReference type="Proteomes" id="UP000558015">
    <property type="component" value="Unassembled WGS sequence"/>
</dbReference>
<dbReference type="Gene3D" id="2.30.130.30">
    <property type="entry name" value="Hypothetical protein"/>
    <property type="match status" value="1"/>
</dbReference>
<dbReference type="EC" id="3.1.21.3" evidence="1"/>
<proteinExistence type="predicted"/>
<name>A0A7J9P6G0_METMI</name>
<comment type="caution">
    <text evidence="1">The sequence shown here is derived from an EMBL/GenBank/DDBJ whole genome shotgun (WGS) entry which is preliminary data.</text>
</comment>
<dbReference type="RefSeq" id="WP_181493270.1">
    <property type="nucleotide sequence ID" value="NZ_JACDUN010000001.1"/>
</dbReference>
<accession>A0A7J9P6G0</accession>
<keyword evidence="1" id="KW-0378">Hydrolase</keyword>
<sequence>MPKIEPKTNVICSIKPKWVEKIKNGSKTVEIRKQVPNFADQTVNGNQPRTWIWYLYESAPVKLITGFFKVGQIFSGTPEELWKKVKNKCGMTKEQFFKYCDNPNKTYYGLEIEDLGVWKDDIFDPYKRFPGFKPGQNFRYLNENEVNELLKFRKG</sequence>
<organism evidence="1 2">
    <name type="scientific">Methanococcus maripaludis</name>
    <name type="common">Methanococcus deltae</name>
    <dbReference type="NCBI Taxonomy" id="39152"/>
    <lineage>
        <taxon>Archaea</taxon>
        <taxon>Methanobacteriati</taxon>
        <taxon>Methanobacteriota</taxon>
        <taxon>Methanomada group</taxon>
        <taxon>Methanococci</taxon>
        <taxon>Methanococcales</taxon>
        <taxon>Methanococcaceae</taxon>
        <taxon>Methanococcus</taxon>
    </lineage>
</organism>
<gene>
    <name evidence="1" type="ORF">HNP93_000977</name>
</gene>
<dbReference type="SUPFAM" id="SSF88697">
    <property type="entry name" value="PUA domain-like"/>
    <property type="match status" value="1"/>
</dbReference>
<evidence type="ECO:0000313" key="1">
    <source>
        <dbReference type="EMBL" id="MBA2858276.1"/>
    </source>
</evidence>
<dbReference type="InterPro" id="IPR015947">
    <property type="entry name" value="PUA-like_sf"/>
</dbReference>
<dbReference type="AlphaFoldDB" id="A0A7J9P6G0"/>
<dbReference type="GO" id="GO:0009035">
    <property type="term" value="F:type I site-specific deoxyribonuclease activity"/>
    <property type="evidence" value="ECO:0007669"/>
    <property type="project" value="UniProtKB-EC"/>
</dbReference>